<proteinExistence type="inferred from homology"/>
<evidence type="ECO:0000256" key="3">
    <source>
        <dbReference type="ARBA" id="ARBA00014144"/>
    </source>
</evidence>
<keyword evidence="6 10" id="KW-0732">Signal</keyword>
<keyword evidence="9" id="KW-0527">Neuropeptide</keyword>
<keyword evidence="7" id="KW-0027">Amidation</keyword>
<organism evidence="11">
    <name type="scientific">Culex pipiens</name>
    <name type="common">House mosquito</name>
    <dbReference type="NCBI Taxonomy" id="7175"/>
    <lineage>
        <taxon>Eukaryota</taxon>
        <taxon>Metazoa</taxon>
        <taxon>Ecdysozoa</taxon>
        <taxon>Arthropoda</taxon>
        <taxon>Hexapoda</taxon>
        <taxon>Insecta</taxon>
        <taxon>Pterygota</taxon>
        <taxon>Neoptera</taxon>
        <taxon>Endopterygota</taxon>
        <taxon>Diptera</taxon>
        <taxon>Nematocera</taxon>
        <taxon>Culicoidea</taxon>
        <taxon>Culicidae</taxon>
        <taxon>Culicinae</taxon>
        <taxon>Culicini</taxon>
        <taxon>Culex</taxon>
        <taxon>Culex</taxon>
    </lineage>
</organism>
<evidence type="ECO:0000256" key="1">
    <source>
        <dbReference type="ARBA" id="ARBA00004613"/>
    </source>
</evidence>
<evidence type="ECO:0000256" key="10">
    <source>
        <dbReference type="SAM" id="SignalP"/>
    </source>
</evidence>
<evidence type="ECO:0000256" key="9">
    <source>
        <dbReference type="ARBA" id="ARBA00023320"/>
    </source>
</evidence>
<evidence type="ECO:0000256" key="2">
    <source>
        <dbReference type="ARBA" id="ARBA00009635"/>
    </source>
</evidence>
<keyword evidence="8" id="KW-0873">Pyrrolidone carboxylic acid</keyword>
<dbReference type="GO" id="GO:0005576">
    <property type="term" value="C:extracellular region"/>
    <property type="evidence" value="ECO:0007669"/>
    <property type="project" value="UniProtKB-SubCell"/>
</dbReference>
<keyword evidence="4" id="KW-0964">Secreted</keyword>
<evidence type="ECO:0000256" key="6">
    <source>
        <dbReference type="ARBA" id="ARBA00022729"/>
    </source>
</evidence>
<dbReference type="EMBL" id="HBUE01030415">
    <property type="protein sequence ID" value="CAG6456212.1"/>
    <property type="molecule type" value="Transcribed_RNA"/>
</dbReference>
<evidence type="ECO:0000256" key="4">
    <source>
        <dbReference type="ARBA" id="ARBA00022525"/>
    </source>
</evidence>
<dbReference type="GO" id="GO:0007218">
    <property type="term" value="P:neuropeptide signaling pathway"/>
    <property type="evidence" value="ECO:0007669"/>
    <property type="project" value="UniProtKB-KW"/>
</dbReference>
<dbReference type="GO" id="GO:0071858">
    <property type="term" value="F:corazonin receptor binding"/>
    <property type="evidence" value="ECO:0007669"/>
    <property type="project" value="InterPro"/>
</dbReference>
<accession>A0A8D8AFS8</accession>
<dbReference type="AlphaFoldDB" id="A0A8D8AFS8"/>
<name>A0A8D8AFS8_CULPI</name>
<keyword evidence="5" id="KW-0165">Cleavage on pair of basic residues</keyword>
<feature type="chain" id="PRO_5034507156" description="Pro-corazonin" evidence="10">
    <location>
        <begin position="21"/>
        <end position="136"/>
    </location>
</feature>
<evidence type="ECO:0000256" key="7">
    <source>
        <dbReference type="ARBA" id="ARBA00022815"/>
    </source>
</evidence>
<evidence type="ECO:0000256" key="8">
    <source>
        <dbReference type="ARBA" id="ARBA00023283"/>
    </source>
</evidence>
<dbReference type="GO" id="GO:0045823">
    <property type="term" value="P:positive regulation of heart contraction"/>
    <property type="evidence" value="ECO:0007669"/>
    <property type="project" value="InterPro"/>
</dbReference>
<evidence type="ECO:0000256" key="5">
    <source>
        <dbReference type="ARBA" id="ARBA00022685"/>
    </source>
</evidence>
<protein>
    <recommendedName>
        <fullName evidence="3">Pro-corazonin</fullName>
    </recommendedName>
</protein>
<dbReference type="InterPro" id="IPR020190">
    <property type="entry name" value="Procorazonin"/>
</dbReference>
<sequence>MRNILSTLVIASLMVIFSDAQTFQYSRGWTNGKRTAPTEPLALANSVLLPSHFPSSSGIDKPSDKLLLQRLLKSPCDVRLVAALVARNKDLLQQILAASDLELSGSGGLFDGSNGALDGSAASDEGRYKRDTRGRY</sequence>
<dbReference type="Pfam" id="PF17308">
    <property type="entry name" value="Corazonin"/>
    <property type="match status" value="1"/>
</dbReference>
<feature type="signal peptide" evidence="10">
    <location>
        <begin position="1"/>
        <end position="20"/>
    </location>
</feature>
<reference evidence="11" key="1">
    <citation type="submission" date="2021-05" db="EMBL/GenBank/DDBJ databases">
        <authorList>
            <person name="Alioto T."/>
            <person name="Alioto T."/>
            <person name="Gomez Garrido J."/>
        </authorList>
    </citation>
    <scope>NUCLEOTIDE SEQUENCE</scope>
</reference>
<comment type="similarity">
    <text evidence="2">Belongs to the corazonin family.</text>
</comment>
<evidence type="ECO:0000313" key="11">
    <source>
        <dbReference type="EMBL" id="CAG6456212.1"/>
    </source>
</evidence>
<comment type="subcellular location">
    <subcellularLocation>
        <location evidence="1">Secreted</location>
    </subcellularLocation>
</comment>